<evidence type="ECO:0000313" key="2">
    <source>
        <dbReference type="EMBL" id="USP80055.1"/>
    </source>
</evidence>
<accession>A0A9Q8ZD65</accession>
<keyword evidence="3" id="KW-1185">Reference proteome</keyword>
<dbReference type="Proteomes" id="UP001056012">
    <property type="component" value="Chromosome 5"/>
</dbReference>
<organism evidence="2 3">
    <name type="scientific">Curvularia clavata</name>
    <dbReference type="NCBI Taxonomy" id="95742"/>
    <lineage>
        <taxon>Eukaryota</taxon>
        <taxon>Fungi</taxon>
        <taxon>Dikarya</taxon>
        <taxon>Ascomycota</taxon>
        <taxon>Pezizomycotina</taxon>
        <taxon>Dothideomycetes</taxon>
        <taxon>Pleosporomycetidae</taxon>
        <taxon>Pleosporales</taxon>
        <taxon>Pleosporineae</taxon>
        <taxon>Pleosporaceae</taxon>
        <taxon>Curvularia</taxon>
    </lineage>
</organism>
<feature type="compositionally biased region" description="Basic residues" evidence="1">
    <location>
        <begin position="1"/>
        <end position="12"/>
    </location>
</feature>
<protein>
    <submittedName>
        <fullName evidence="2">Uncharacterized protein</fullName>
    </submittedName>
</protein>
<dbReference type="VEuPathDB" id="FungiDB:yc1106_07329"/>
<gene>
    <name evidence="2" type="ORF">yc1106_07329</name>
</gene>
<evidence type="ECO:0000313" key="3">
    <source>
        <dbReference type="Proteomes" id="UP001056012"/>
    </source>
</evidence>
<proteinExistence type="predicted"/>
<sequence>MSFGLGHHHHHRGSIDMSEISDIKLRGHGRRRSISSPCPPPPPSTCPPASPGPSSPSPAPPSTTPRDTSPLLPPSIPSPPRDPIYRTQIIQPPSSRSAAVRETTRVALRTSTQANISTDRRPRQNLRRVAGYQVLGRQVPWDWDCAETDKSLPSNPLVERFTRLPQTEAAAWRGSPEFLILAKSYDFT</sequence>
<evidence type="ECO:0000256" key="1">
    <source>
        <dbReference type="SAM" id="MobiDB-lite"/>
    </source>
</evidence>
<dbReference type="OrthoDB" id="3797508at2759"/>
<reference evidence="2" key="1">
    <citation type="submission" date="2021-12" db="EMBL/GenBank/DDBJ databases">
        <title>Curvularia clavata genome.</title>
        <authorList>
            <person name="Cao Y."/>
        </authorList>
    </citation>
    <scope>NUCLEOTIDE SEQUENCE</scope>
    <source>
        <strain evidence="2">Yc1106</strain>
    </source>
</reference>
<feature type="compositionally biased region" description="Pro residues" evidence="1">
    <location>
        <begin position="71"/>
        <end position="82"/>
    </location>
</feature>
<feature type="compositionally biased region" description="Polar residues" evidence="1">
    <location>
        <begin position="88"/>
        <end position="97"/>
    </location>
</feature>
<dbReference type="EMBL" id="CP089278">
    <property type="protein sequence ID" value="USP80055.1"/>
    <property type="molecule type" value="Genomic_DNA"/>
</dbReference>
<feature type="region of interest" description="Disordered" evidence="1">
    <location>
        <begin position="1"/>
        <end position="103"/>
    </location>
</feature>
<name>A0A9Q8ZD65_CURCL</name>
<feature type="compositionally biased region" description="Pro residues" evidence="1">
    <location>
        <begin position="37"/>
        <end position="63"/>
    </location>
</feature>
<dbReference type="AlphaFoldDB" id="A0A9Q8ZD65"/>